<protein>
    <submittedName>
        <fullName evidence="1">Uncharacterized protein</fullName>
    </submittedName>
</protein>
<name>X1UP95_9ZZZZ</name>
<dbReference type="EMBL" id="BARW01041970">
    <property type="protein sequence ID" value="GAJ19319.1"/>
    <property type="molecule type" value="Genomic_DNA"/>
</dbReference>
<reference evidence="1" key="1">
    <citation type="journal article" date="2014" name="Front. Microbiol.">
        <title>High frequency of phylogenetically diverse reductive dehalogenase-homologous genes in deep subseafloor sedimentary metagenomes.</title>
        <authorList>
            <person name="Kawai M."/>
            <person name="Futagami T."/>
            <person name="Toyoda A."/>
            <person name="Takaki Y."/>
            <person name="Nishi S."/>
            <person name="Hori S."/>
            <person name="Arai W."/>
            <person name="Tsubouchi T."/>
            <person name="Morono Y."/>
            <person name="Uchiyama I."/>
            <person name="Ito T."/>
            <person name="Fujiyama A."/>
            <person name="Inagaki F."/>
            <person name="Takami H."/>
        </authorList>
    </citation>
    <scope>NUCLEOTIDE SEQUENCE</scope>
    <source>
        <strain evidence="1">Expedition CK06-06</strain>
    </source>
</reference>
<sequence>CKIEPKTGKLICATSEDINKAIARLKNPVKQVVFEVTTEPAPAAPAAPVVE</sequence>
<feature type="non-terminal residue" evidence="1">
    <location>
        <position position="1"/>
    </location>
</feature>
<gene>
    <name evidence="1" type="ORF">S12H4_62509</name>
</gene>
<dbReference type="AlphaFoldDB" id="X1UP95"/>
<comment type="caution">
    <text evidence="1">The sequence shown here is derived from an EMBL/GenBank/DDBJ whole genome shotgun (WGS) entry which is preliminary data.</text>
</comment>
<evidence type="ECO:0000313" key="1">
    <source>
        <dbReference type="EMBL" id="GAJ19319.1"/>
    </source>
</evidence>
<organism evidence="1">
    <name type="scientific">marine sediment metagenome</name>
    <dbReference type="NCBI Taxonomy" id="412755"/>
    <lineage>
        <taxon>unclassified sequences</taxon>
        <taxon>metagenomes</taxon>
        <taxon>ecological metagenomes</taxon>
    </lineage>
</organism>
<proteinExistence type="predicted"/>
<accession>X1UP95</accession>